<dbReference type="Proteomes" id="UP001596104">
    <property type="component" value="Unassembled WGS sequence"/>
</dbReference>
<sequence>MINVIKRTAQNAGRTALHFLMGCVLVAGLATSVSAQERTAISGTTVSLAPLKGFVPSSKFAGLEHAEAKASVLVVELPAEAHPQLSALFANLETAKTNFAKQNITIDDAEDIETAAGKGRILTGQQALGAATFDKWIVLLKGAKTVMITVQAPEDSDLDGDDIVAMLKSVSLGAEPTLDQKLAALPFRVRAAEPFRVVDTFGGLGVLMTSGPLNVDPKGSQPMLIVSYQTGGQVAAGQLAAVGEKLLSTTRGFEKAEITKRDKIAFAGSSDGSLLSGTTVGDSGRKRFAQYMGVGADGRFVRMIVSADEATFPNLEPAIKAIADSIAFAQ</sequence>
<comment type="caution">
    <text evidence="2">The sequence shown here is derived from an EMBL/GenBank/DDBJ whole genome shotgun (WGS) entry which is preliminary data.</text>
</comment>
<evidence type="ECO:0000313" key="2">
    <source>
        <dbReference type="EMBL" id="MFC5393391.1"/>
    </source>
</evidence>
<protein>
    <recommendedName>
        <fullName evidence="4">DUF1795 domain-containing protein</fullName>
    </recommendedName>
</protein>
<accession>A0ABW0HA45</accession>
<keyword evidence="1" id="KW-0732">Signal</keyword>
<dbReference type="RefSeq" id="WP_377008363.1">
    <property type="nucleotide sequence ID" value="NZ_JBHSLV010000020.1"/>
</dbReference>
<organism evidence="2 3">
    <name type="scientific">Bosea vestrisii</name>
    <dbReference type="NCBI Taxonomy" id="151416"/>
    <lineage>
        <taxon>Bacteria</taxon>
        <taxon>Pseudomonadati</taxon>
        <taxon>Pseudomonadota</taxon>
        <taxon>Alphaproteobacteria</taxon>
        <taxon>Hyphomicrobiales</taxon>
        <taxon>Boseaceae</taxon>
        <taxon>Bosea</taxon>
    </lineage>
</organism>
<evidence type="ECO:0000256" key="1">
    <source>
        <dbReference type="SAM" id="SignalP"/>
    </source>
</evidence>
<keyword evidence="3" id="KW-1185">Reference proteome</keyword>
<evidence type="ECO:0008006" key="4">
    <source>
        <dbReference type="Google" id="ProtNLM"/>
    </source>
</evidence>
<name>A0ABW0HA45_9HYPH</name>
<feature type="signal peptide" evidence="1">
    <location>
        <begin position="1"/>
        <end position="35"/>
    </location>
</feature>
<reference evidence="3" key="1">
    <citation type="journal article" date="2019" name="Int. J. Syst. Evol. Microbiol.">
        <title>The Global Catalogue of Microorganisms (GCM) 10K type strain sequencing project: providing services to taxonomists for standard genome sequencing and annotation.</title>
        <authorList>
            <consortium name="The Broad Institute Genomics Platform"/>
            <consortium name="The Broad Institute Genome Sequencing Center for Infectious Disease"/>
            <person name="Wu L."/>
            <person name="Ma J."/>
        </authorList>
    </citation>
    <scope>NUCLEOTIDE SEQUENCE [LARGE SCALE GENOMIC DNA]</scope>
    <source>
        <strain evidence="3">CGMCC 1.16326</strain>
    </source>
</reference>
<proteinExistence type="predicted"/>
<gene>
    <name evidence="2" type="ORF">ACFPPC_12150</name>
</gene>
<feature type="chain" id="PRO_5045575537" description="DUF1795 domain-containing protein" evidence="1">
    <location>
        <begin position="36"/>
        <end position="330"/>
    </location>
</feature>
<evidence type="ECO:0000313" key="3">
    <source>
        <dbReference type="Proteomes" id="UP001596104"/>
    </source>
</evidence>
<dbReference type="EMBL" id="JBHSLV010000020">
    <property type="protein sequence ID" value="MFC5393391.1"/>
    <property type="molecule type" value="Genomic_DNA"/>
</dbReference>